<keyword evidence="2" id="KW-1185">Reference proteome</keyword>
<reference evidence="1" key="1">
    <citation type="submission" date="2023-04" db="EMBL/GenBank/DDBJ databases">
        <title>Draft Genome sequencing of Naganishia species isolated from polar environments using Oxford Nanopore Technology.</title>
        <authorList>
            <person name="Leo P."/>
            <person name="Venkateswaran K."/>
        </authorList>
    </citation>
    <scope>NUCLEOTIDE SEQUENCE</scope>
    <source>
        <strain evidence="1">MNA-CCFEE 5423</strain>
    </source>
</reference>
<gene>
    <name evidence="1" type="ORF">QFC21_004310</name>
</gene>
<dbReference type="Proteomes" id="UP001227268">
    <property type="component" value="Unassembled WGS sequence"/>
</dbReference>
<name>A0ACC2VHA2_9TREE</name>
<comment type="caution">
    <text evidence="1">The sequence shown here is derived from an EMBL/GenBank/DDBJ whole genome shotgun (WGS) entry which is preliminary data.</text>
</comment>
<organism evidence="1 2">
    <name type="scientific">Naganishia friedmannii</name>
    <dbReference type="NCBI Taxonomy" id="89922"/>
    <lineage>
        <taxon>Eukaryota</taxon>
        <taxon>Fungi</taxon>
        <taxon>Dikarya</taxon>
        <taxon>Basidiomycota</taxon>
        <taxon>Agaricomycotina</taxon>
        <taxon>Tremellomycetes</taxon>
        <taxon>Filobasidiales</taxon>
        <taxon>Filobasidiaceae</taxon>
        <taxon>Naganishia</taxon>
    </lineage>
</organism>
<protein>
    <submittedName>
        <fullName evidence="1">Uncharacterized protein</fullName>
    </submittedName>
</protein>
<proteinExistence type="predicted"/>
<dbReference type="EMBL" id="JASBWT010000014">
    <property type="protein sequence ID" value="KAJ9098662.1"/>
    <property type="molecule type" value="Genomic_DNA"/>
</dbReference>
<evidence type="ECO:0000313" key="1">
    <source>
        <dbReference type="EMBL" id="KAJ9098662.1"/>
    </source>
</evidence>
<evidence type="ECO:0000313" key="2">
    <source>
        <dbReference type="Proteomes" id="UP001227268"/>
    </source>
</evidence>
<sequence length="268" mass="29098">MGQGPSSGTASSHTFPRTALHCLRVQEDSPAYNAGIQPFFDYLIGVELLHRQASAGSEAYEEPVDLSLDPEELARVLDENEGKEIGLRVWNSKSQTIRSNIIASTITSRLVDAFMRSGRGIGTGMAYPRGLGRIAGGGLVPYGDYVVGWTEGPLYTESEFYDLVEQHVEKPLRLYVYSADLDNLREIVLVPNRHWGGEGLLGCGVGYGLLHRIPIPSDSMQASHSYLPSNSPAIGRTTTSNRQSPVKQKVDKGKGKAALSEEGYALTS</sequence>
<accession>A0ACC2VHA2</accession>